<name>A0A438K738_VITVI</name>
<evidence type="ECO:0000313" key="2">
    <source>
        <dbReference type="Proteomes" id="UP000288805"/>
    </source>
</evidence>
<dbReference type="Proteomes" id="UP000288805">
    <property type="component" value="Unassembled WGS sequence"/>
</dbReference>
<dbReference type="AlphaFoldDB" id="A0A438K738"/>
<sequence length="152" mass="17254">MNGQGEERTAFEIGVVVPKRAVKERDESFDCVEVLVEEFKQAGLIVEKVIGIADEFIKVACLKPIGGKRIVEGGWPPKKSNNSYSLSLSGMDLQFEWDEVEAFVRQPDGSLFSWWERFRCFNHLIYGIVSHSLCTPLFLNFEAVELRSYCAV</sequence>
<accession>A0A438K738</accession>
<evidence type="ECO:0000313" key="1">
    <source>
        <dbReference type="EMBL" id="RVX17020.1"/>
    </source>
</evidence>
<reference evidence="1 2" key="1">
    <citation type="journal article" date="2018" name="PLoS Genet.">
        <title>Population sequencing reveals clonal diversity and ancestral inbreeding in the grapevine cultivar Chardonnay.</title>
        <authorList>
            <person name="Roach M.J."/>
            <person name="Johnson D.L."/>
            <person name="Bohlmann J."/>
            <person name="van Vuuren H.J."/>
            <person name="Jones S.J."/>
            <person name="Pretorius I.S."/>
            <person name="Schmidt S.A."/>
            <person name="Borneman A.R."/>
        </authorList>
    </citation>
    <scope>NUCLEOTIDE SEQUENCE [LARGE SCALE GENOMIC DNA]</scope>
    <source>
        <strain evidence="2">cv. Chardonnay</strain>
        <tissue evidence="1">Leaf</tissue>
    </source>
</reference>
<dbReference type="EMBL" id="QGNW01000014">
    <property type="protein sequence ID" value="RVX17020.1"/>
    <property type="molecule type" value="Genomic_DNA"/>
</dbReference>
<organism evidence="1 2">
    <name type="scientific">Vitis vinifera</name>
    <name type="common">Grape</name>
    <dbReference type="NCBI Taxonomy" id="29760"/>
    <lineage>
        <taxon>Eukaryota</taxon>
        <taxon>Viridiplantae</taxon>
        <taxon>Streptophyta</taxon>
        <taxon>Embryophyta</taxon>
        <taxon>Tracheophyta</taxon>
        <taxon>Spermatophyta</taxon>
        <taxon>Magnoliopsida</taxon>
        <taxon>eudicotyledons</taxon>
        <taxon>Gunneridae</taxon>
        <taxon>Pentapetalae</taxon>
        <taxon>rosids</taxon>
        <taxon>Vitales</taxon>
        <taxon>Vitaceae</taxon>
        <taxon>Viteae</taxon>
        <taxon>Vitis</taxon>
    </lineage>
</organism>
<gene>
    <name evidence="1" type="primary">VvCHDp000295_1</name>
    <name evidence="1" type="ORF">CK203_003087</name>
</gene>
<protein>
    <submittedName>
        <fullName evidence="1">Anoctamin-like protein</fullName>
    </submittedName>
</protein>
<proteinExistence type="predicted"/>
<comment type="caution">
    <text evidence="1">The sequence shown here is derived from an EMBL/GenBank/DDBJ whole genome shotgun (WGS) entry which is preliminary data.</text>
</comment>